<keyword evidence="10" id="KW-1185">Reference proteome</keyword>
<dbReference type="AlphaFoldDB" id="A0A8H7SV01"/>
<evidence type="ECO:0000256" key="4">
    <source>
        <dbReference type="ARBA" id="ARBA00022927"/>
    </source>
</evidence>
<dbReference type="InterPro" id="IPR019564">
    <property type="entry name" value="Sam37/metaxin_N"/>
</dbReference>
<dbReference type="GO" id="GO:0015031">
    <property type="term" value="P:protein transport"/>
    <property type="evidence" value="ECO:0007669"/>
    <property type="project" value="UniProtKB-KW"/>
</dbReference>
<evidence type="ECO:0000256" key="5">
    <source>
        <dbReference type="ARBA" id="ARBA00023128"/>
    </source>
</evidence>
<dbReference type="Pfam" id="PF10568">
    <property type="entry name" value="Tom37"/>
    <property type="match status" value="1"/>
</dbReference>
<comment type="caution">
    <text evidence="9">The sequence shown here is derived from an EMBL/GenBank/DDBJ whole genome shotgun (WGS) entry which is preliminary data.</text>
</comment>
<organism evidence="9 10">
    <name type="scientific">Thamnidium elegans</name>
    <dbReference type="NCBI Taxonomy" id="101142"/>
    <lineage>
        <taxon>Eukaryota</taxon>
        <taxon>Fungi</taxon>
        <taxon>Fungi incertae sedis</taxon>
        <taxon>Mucoromycota</taxon>
        <taxon>Mucoromycotina</taxon>
        <taxon>Mucoromycetes</taxon>
        <taxon>Mucorales</taxon>
        <taxon>Mucorineae</taxon>
        <taxon>Mucoraceae</taxon>
        <taxon>Thamnidium</taxon>
    </lineage>
</organism>
<evidence type="ECO:0000259" key="8">
    <source>
        <dbReference type="Pfam" id="PF17171"/>
    </source>
</evidence>
<keyword evidence="4" id="KW-0653">Protein transport</keyword>
<dbReference type="GO" id="GO:0007005">
    <property type="term" value="P:mitochondrion organization"/>
    <property type="evidence" value="ECO:0007669"/>
    <property type="project" value="TreeGrafter"/>
</dbReference>
<evidence type="ECO:0008006" key="11">
    <source>
        <dbReference type="Google" id="ProtNLM"/>
    </source>
</evidence>
<proteinExistence type="predicted"/>
<comment type="subcellular location">
    <subcellularLocation>
        <location evidence="1">Mitochondrion outer membrane</location>
    </subcellularLocation>
</comment>
<dbReference type="PANTHER" id="PTHR12289:SF41">
    <property type="entry name" value="FAILED AXON CONNECTIONS-RELATED"/>
    <property type="match status" value="1"/>
</dbReference>
<dbReference type="Pfam" id="PF17171">
    <property type="entry name" value="GST_C_6"/>
    <property type="match status" value="1"/>
</dbReference>
<feature type="domain" description="Metaxin glutathione S-transferase" evidence="8">
    <location>
        <begin position="220"/>
        <end position="295"/>
    </location>
</feature>
<sequence>MATPSSRFGELPTFELPTCLDFLKLKNFPLKTFPAVNEPERPVQDTLFIYGPGYRNSEASFDVECLIIQVYLKFCGIEYQVYNINEPESSPSGKLPFLATVSGAVYDSRQTIHWVKETRKMDKELESNMDKEQAKAFIALVENKLNAALLFSMWMEPLNNSEITNKYYFGHIPVPVNKALAFQKQNEVVQTLLTDRDILVREEVKKRERERERDYFNYAAQTLESLSVKLGEHQYFFNSSEPTYIDAVVFSYLHCILSMPKIVDGQFTDEEKRQASTLSKLVRKQENLVKYAKHIFEHYIRNDQK</sequence>
<dbReference type="PANTHER" id="PTHR12289">
    <property type="entry name" value="METAXIN RELATED"/>
    <property type="match status" value="1"/>
</dbReference>
<accession>A0A8H7SV01</accession>
<dbReference type="GO" id="GO:0001401">
    <property type="term" value="C:SAM complex"/>
    <property type="evidence" value="ECO:0007669"/>
    <property type="project" value="InterPro"/>
</dbReference>
<evidence type="ECO:0000313" key="10">
    <source>
        <dbReference type="Proteomes" id="UP000613177"/>
    </source>
</evidence>
<evidence type="ECO:0000256" key="3">
    <source>
        <dbReference type="ARBA" id="ARBA00022787"/>
    </source>
</evidence>
<dbReference type="InterPro" id="IPR033468">
    <property type="entry name" value="Metaxin_GST"/>
</dbReference>
<evidence type="ECO:0000259" key="7">
    <source>
        <dbReference type="Pfam" id="PF10568"/>
    </source>
</evidence>
<gene>
    <name evidence="9" type="ORF">INT48_002688</name>
</gene>
<keyword evidence="5" id="KW-0496">Mitochondrion</keyword>
<evidence type="ECO:0000313" key="9">
    <source>
        <dbReference type="EMBL" id="KAG2236875.1"/>
    </source>
</evidence>
<evidence type="ECO:0000256" key="1">
    <source>
        <dbReference type="ARBA" id="ARBA00004294"/>
    </source>
</evidence>
<dbReference type="Proteomes" id="UP000613177">
    <property type="component" value="Unassembled WGS sequence"/>
</dbReference>
<dbReference type="EMBL" id="JAEPRE010000012">
    <property type="protein sequence ID" value="KAG2236875.1"/>
    <property type="molecule type" value="Genomic_DNA"/>
</dbReference>
<dbReference type="CDD" id="cd03054">
    <property type="entry name" value="GST_N_Metaxin"/>
    <property type="match status" value="1"/>
</dbReference>
<feature type="domain" description="Mitochondrial outer membrane transport complex Sam37/metaxin N-terminal" evidence="7">
    <location>
        <begin position="65"/>
        <end position="183"/>
    </location>
</feature>
<evidence type="ECO:0000256" key="2">
    <source>
        <dbReference type="ARBA" id="ARBA00022448"/>
    </source>
</evidence>
<evidence type="ECO:0000256" key="6">
    <source>
        <dbReference type="ARBA" id="ARBA00023136"/>
    </source>
</evidence>
<keyword evidence="3" id="KW-1000">Mitochondrion outer membrane</keyword>
<reference evidence="9" key="1">
    <citation type="submission" date="2021-01" db="EMBL/GenBank/DDBJ databases">
        <title>Metabolic potential, ecology and presence of endohyphal bacteria is reflected in genomic diversity of Mucoromycotina.</title>
        <authorList>
            <person name="Muszewska A."/>
            <person name="Okrasinska A."/>
            <person name="Steczkiewicz K."/>
            <person name="Drgas O."/>
            <person name="Orlowska M."/>
            <person name="Perlinska-Lenart U."/>
            <person name="Aleksandrzak-Piekarczyk T."/>
            <person name="Szatraj K."/>
            <person name="Zielenkiewicz U."/>
            <person name="Pilsyk S."/>
            <person name="Malc E."/>
            <person name="Mieczkowski P."/>
            <person name="Kruszewska J.S."/>
            <person name="Biernat P."/>
            <person name="Pawlowska J."/>
        </authorList>
    </citation>
    <scope>NUCLEOTIDE SEQUENCE</scope>
    <source>
        <strain evidence="9">WA0000018081</strain>
    </source>
</reference>
<keyword evidence="6" id="KW-0472">Membrane</keyword>
<dbReference type="InterPro" id="IPR050931">
    <property type="entry name" value="Mito_Protein_Transport_Metaxin"/>
</dbReference>
<protein>
    <recommendedName>
        <fullName evidence="11">Mitochondrial outer membrane protein</fullName>
    </recommendedName>
</protein>
<keyword evidence="2" id="KW-0813">Transport</keyword>
<name>A0A8H7SV01_9FUNG</name>